<dbReference type="InterPro" id="IPR011330">
    <property type="entry name" value="Glyco_hydro/deAcase_b/a-brl"/>
</dbReference>
<dbReference type="InterPro" id="IPR002509">
    <property type="entry name" value="NODB_dom"/>
</dbReference>
<dbReference type="AlphaFoldDB" id="A0A7C3V668"/>
<dbReference type="GO" id="GO:0005975">
    <property type="term" value="P:carbohydrate metabolic process"/>
    <property type="evidence" value="ECO:0007669"/>
    <property type="project" value="InterPro"/>
</dbReference>
<feature type="domain" description="NodB homology" evidence="1">
    <location>
        <begin position="14"/>
        <end position="274"/>
    </location>
</feature>
<organism evidence="2">
    <name type="scientific">Desulfobacca acetoxidans</name>
    <dbReference type="NCBI Taxonomy" id="60893"/>
    <lineage>
        <taxon>Bacteria</taxon>
        <taxon>Pseudomonadati</taxon>
        <taxon>Thermodesulfobacteriota</taxon>
        <taxon>Desulfobaccia</taxon>
        <taxon>Desulfobaccales</taxon>
        <taxon>Desulfobaccaceae</taxon>
        <taxon>Desulfobacca</taxon>
    </lineage>
</organism>
<accession>A0A7C3V668</accession>
<dbReference type="PROSITE" id="PS51677">
    <property type="entry name" value="NODB"/>
    <property type="match status" value="1"/>
</dbReference>
<name>A0A7C3V668_9BACT</name>
<protein>
    <submittedName>
        <fullName evidence="2">4-deoxy-4-formamido-L-arabinose-phosphoundecaprenol deformylase</fullName>
    </submittedName>
</protein>
<dbReference type="PANTHER" id="PTHR47561">
    <property type="entry name" value="POLYSACCHARIDE DEACETYLASE FAMILY PROTEIN (AFU_ORTHOLOGUE AFUA_6G05030)"/>
    <property type="match status" value="1"/>
</dbReference>
<gene>
    <name evidence="2" type="ORF">ENW96_02375</name>
</gene>
<dbReference type="GO" id="GO:0016810">
    <property type="term" value="F:hydrolase activity, acting on carbon-nitrogen (but not peptide) bonds"/>
    <property type="evidence" value="ECO:0007669"/>
    <property type="project" value="InterPro"/>
</dbReference>
<proteinExistence type="predicted"/>
<dbReference type="Pfam" id="PF01522">
    <property type="entry name" value="Polysacc_deac_1"/>
    <property type="match status" value="1"/>
</dbReference>
<dbReference type="EMBL" id="DTMF01000060">
    <property type="protein sequence ID" value="HGF33219.1"/>
    <property type="molecule type" value="Genomic_DNA"/>
</dbReference>
<evidence type="ECO:0000259" key="1">
    <source>
        <dbReference type="PROSITE" id="PS51677"/>
    </source>
</evidence>
<evidence type="ECO:0000313" key="2">
    <source>
        <dbReference type="EMBL" id="HGF33219.1"/>
    </source>
</evidence>
<dbReference type="PANTHER" id="PTHR47561:SF1">
    <property type="entry name" value="POLYSACCHARIDE DEACETYLASE FAMILY PROTEIN (AFU_ORTHOLOGUE AFUA_6G05030)"/>
    <property type="match status" value="1"/>
</dbReference>
<dbReference type="SUPFAM" id="SSF88713">
    <property type="entry name" value="Glycoside hydrolase/deacetylase"/>
    <property type="match status" value="1"/>
</dbReference>
<comment type="caution">
    <text evidence="2">The sequence shown here is derived from an EMBL/GenBank/DDBJ whole genome shotgun (WGS) entry which is preliminary data.</text>
</comment>
<reference evidence="2" key="1">
    <citation type="journal article" date="2020" name="mSystems">
        <title>Genome- and Community-Level Interaction Insights into Carbon Utilization and Element Cycling Functions of Hydrothermarchaeota in Hydrothermal Sediment.</title>
        <authorList>
            <person name="Zhou Z."/>
            <person name="Liu Y."/>
            <person name="Xu W."/>
            <person name="Pan J."/>
            <person name="Luo Z.H."/>
            <person name="Li M."/>
        </authorList>
    </citation>
    <scope>NUCLEOTIDE SEQUENCE [LARGE SCALE GENOMIC DNA]</scope>
    <source>
        <strain evidence="2">SpSt-897</strain>
    </source>
</reference>
<sequence>MPSATRLLEFDLSRRLGLKVDVDTLEGLKEGVPALLDILGERGIRASFFAALGPDNSGKAIFRVFRQQGFLKKMLRTRAPSLYGFRTMLYGTLLPAPLISAAAPDILPRVQGAGHEVGLHGFDHVRWHDRLLDMNREEVVREIHQAQICFARIMGVPAASFAAPGWQASKASRQALASAGMVYASDTRGSGPFFPRFGVWLSPVLEIPTTLPTLDEVMGFHGCTAADFFSLVLARLALGRPQVLTLHAELEGGPFREAFARFLDQCLDQEVTFFRLGDWARELLCDPRAIIIAPIYQGRLPGRAGTVSCQGEPEGRA</sequence>
<dbReference type="Gene3D" id="3.20.20.370">
    <property type="entry name" value="Glycoside hydrolase/deacetylase"/>
    <property type="match status" value="1"/>
</dbReference>